<sequence>MTERVITSVSPEISKPKRSVGKNSIGKTTTASLSFTQGEEKHVPNYLRTSSSSCHDFCKYGVKHDLEVKKRRPVRQRLNKETTIDEKDKVSVVIQLERRKKDNAKLVPPQDINYGTKKPAANELNDLPPEKIIQVSDLPPEKIIELSDYRSNIAEESAQVSSDMKFDFPSTGVMTDSFIEHSPPSILTSNEFDEHKSTDPSEELSEKLISIKFDQKAMENNNDFSDLGPEEGSSAKPVVKLIVSSSIQHSSASSLHKTDNPTERNLEEAVVVELNSTFPIEENAVSTEHITSCGSEALPVEVLSMKPRNHNNVKSARKKLALDAEGSTEDSSMKRKAKLSTASAIGSPVYQEEGLAKEIKKVAGLSVDSKAKRDTRVIGVAERPEVTRQVKANAKSYGKEKTAPTIKKSLSSTKPEIQEKTNNNAATVAPTAVKKKALSAGKSANASTELASPMTPSLKISSRLITSGGLAQKTREKIIKVSDRVVEKALGQSLLRSLSVKSSSGRVSMAKLRAYRNVSSVSQGKIQTRAVKLGVKKESSNSSEPKSDKIVLRPTRKQKPPLLGGKDGVFGSKCEADISILRKGVTRRISSVSPKVKIDRQPRRTASVRSEDSFSTPHKLKFSRGRVVSVQQDNNAPRILQFRRAKMASDNHSAKGDKKGYQSRTDRIGVDSNFPISKAPTVILRHQDVQEKKDTQGLLNQVIEETASKLVETRKSKVKALVGAFETVISLQESKVAPLPVSEGTSDA</sequence>
<accession>A0AAQ3K0M6</accession>
<name>A0AAQ3K0M6_9LILI</name>
<dbReference type="EMBL" id="CP136891">
    <property type="protein sequence ID" value="WOK99657.1"/>
    <property type="molecule type" value="Genomic_DNA"/>
</dbReference>
<reference evidence="3 4" key="1">
    <citation type="submission" date="2023-10" db="EMBL/GenBank/DDBJ databases">
        <title>Chromosome-scale genome assembly provides insights into flower coloration mechanisms of Canna indica.</title>
        <authorList>
            <person name="Li C."/>
        </authorList>
    </citation>
    <scope>NUCLEOTIDE SEQUENCE [LARGE SCALE GENOMIC DNA]</scope>
    <source>
        <tissue evidence="3">Flower</tissue>
    </source>
</reference>
<feature type="region of interest" description="Disordered" evidence="1">
    <location>
        <begin position="594"/>
        <end position="617"/>
    </location>
</feature>
<dbReference type="InterPro" id="IPR012417">
    <property type="entry name" value="CaM-bd_dom_pln"/>
</dbReference>
<feature type="compositionally biased region" description="Basic and acidic residues" evidence="1">
    <location>
        <begin position="535"/>
        <end position="551"/>
    </location>
</feature>
<feature type="region of interest" description="Disordered" evidence="1">
    <location>
        <begin position="533"/>
        <end position="566"/>
    </location>
</feature>
<dbReference type="Proteomes" id="UP001327560">
    <property type="component" value="Chromosome 2"/>
</dbReference>
<proteinExistence type="predicted"/>
<keyword evidence="4" id="KW-1185">Reference proteome</keyword>
<dbReference type="GO" id="GO:0005516">
    <property type="term" value="F:calmodulin binding"/>
    <property type="evidence" value="ECO:0007669"/>
    <property type="project" value="InterPro"/>
</dbReference>
<feature type="compositionally biased region" description="Polar residues" evidence="1">
    <location>
        <begin position="21"/>
        <end position="37"/>
    </location>
</feature>
<evidence type="ECO:0000313" key="3">
    <source>
        <dbReference type="EMBL" id="WOK99657.1"/>
    </source>
</evidence>
<feature type="region of interest" description="Disordered" evidence="1">
    <location>
        <begin position="1"/>
        <end position="40"/>
    </location>
</feature>
<evidence type="ECO:0000313" key="4">
    <source>
        <dbReference type="Proteomes" id="UP001327560"/>
    </source>
</evidence>
<feature type="domain" description="Calmodulin-binding" evidence="2">
    <location>
        <begin position="616"/>
        <end position="730"/>
    </location>
</feature>
<feature type="region of interest" description="Disordered" evidence="1">
    <location>
        <begin position="318"/>
        <end position="342"/>
    </location>
</feature>
<dbReference type="AlphaFoldDB" id="A0AAQ3K0M6"/>
<evidence type="ECO:0000259" key="2">
    <source>
        <dbReference type="SMART" id="SM01054"/>
    </source>
</evidence>
<organism evidence="3 4">
    <name type="scientific">Canna indica</name>
    <name type="common">Indian-shot</name>
    <dbReference type="NCBI Taxonomy" id="4628"/>
    <lineage>
        <taxon>Eukaryota</taxon>
        <taxon>Viridiplantae</taxon>
        <taxon>Streptophyta</taxon>
        <taxon>Embryophyta</taxon>
        <taxon>Tracheophyta</taxon>
        <taxon>Spermatophyta</taxon>
        <taxon>Magnoliopsida</taxon>
        <taxon>Liliopsida</taxon>
        <taxon>Zingiberales</taxon>
        <taxon>Cannaceae</taxon>
        <taxon>Canna</taxon>
    </lineage>
</organism>
<gene>
    <name evidence="3" type="ORF">Cni_G08369</name>
</gene>
<protein>
    <recommendedName>
        <fullName evidence="2">Calmodulin-binding domain-containing protein</fullName>
    </recommendedName>
</protein>
<evidence type="ECO:0000256" key="1">
    <source>
        <dbReference type="SAM" id="MobiDB-lite"/>
    </source>
</evidence>
<dbReference type="PANTHER" id="PTHR33349">
    <property type="entry name" value="EMB|CAB62594.1"/>
    <property type="match status" value="1"/>
</dbReference>
<feature type="region of interest" description="Disordered" evidence="1">
    <location>
        <begin position="647"/>
        <end position="669"/>
    </location>
</feature>
<feature type="compositionally biased region" description="Polar residues" evidence="1">
    <location>
        <begin position="1"/>
        <end position="11"/>
    </location>
</feature>
<dbReference type="SMART" id="SM01054">
    <property type="entry name" value="CaM_binding"/>
    <property type="match status" value="1"/>
</dbReference>
<dbReference type="PANTHER" id="PTHR33349:SF41">
    <property type="entry name" value="EMB|CAB62594.1"/>
    <property type="match status" value="1"/>
</dbReference>
<dbReference type="Pfam" id="PF07839">
    <property type="entry name" value="CaM_binding"/>
    <property type="match status" value="1"/>
</dbReference>